<feature type="compositionally biased region" description="Low complexity" evidence="1">
    <location>
        <begin position="79"/>
        <end position="98"/>
    </location>
</feature>
<evidence type="ECO:0000313" key="3">
    <source>
        <dbReference type="Proteomes" id="UP000503640"/>
    </source>
</evidence>
<dbReference type="AlphaFoldDB" id="A0A7I9VKR2"/>
<feature type="region of interest" description="Disordered" evidence="1">
    <location>
        <begin position="71"/>
        <end position="98"/>
    </location>
</feature>
<sequence>MDRDAGLAEPVVEQAPGALEDGLQVHRREDRLDGLLHDLLVDVVLGKDGQDGHGFLSTRARGYPNAGITHIPVDLHPNRGGAAPASGGARRASGGITG</sequence>
<dbReference type="Proteomes" id="UP000503640">
    <property type="component" value="Unassembled WGS sequence"/>
</dbReference>
<proteinExistence type="predicted"/>
<evidence type="ECO:0000313" key="2">
    <source>
        <dbReference type="EMBL" id="GEJ57006.1"/>
    </source>
</evidence>
<dbReference type="EMBL" id="BJTG01000004">
    <property type="protein sequence ID" value="GEJ57006.1"/>
    <property type="molecule type" value="Genomic_DNA"/>
</dbReference>
<accession>A0A7I9VKR2</accession>
<comment type="caution">
    <text evidence="2">The sequence shown here is derived from an EMBL/GenBank/DDBJ whole genome shotgun (WGS) entry which is preliminary data.</text>
</comment>
<evidence type="ECO:0000256" key="1">
    <source>
        <dbReference type="SAM" id="MobiDB-lite"/>
    </source>
</evidence>
<reference evidence="3" key="1">
    <citation type="journal article" date="2020" name="Appl. Environ. Microbiol.">
        <title>Diazotrophic Anaeromyxobacter Isolates from Soils.</title>
        <authorList>
            <person name="Masuda Y."/>
            <person name="Yamanaka H."/>
            <person name="Xu Z.X."/>
            <person name="Shiratori Y."/>
            <person name="Aono T."/>
            <person name="Amachi S."/>
            <person name="Senoo K."/>
            <person name="Itoh H."/>
        </authorList>
    </citation>
    <scope>NUCLEOTIDE SEQUENCE [LARGE SCALE GENOMIC DNA]</scope>
    <source>
        <strain evidence="3">R267</strain>
    </source>
</reference>
<organism evidence="2 3">
    <name type="scientific">Anaeromyxobacter diazotrophicus</name>
    <dbReference type="NCBI Taxonomy" id="2590199"/>
    <lineage>
        <taxon>Bacteria</taxon>
        <taxon>Pseudomonadati</taxon>
        <taxon>Myxococcota</taxon>
        <taxon>Myxococcia</taxon>
        <taxon>Myxococcales</taxon>
        <taxon>Cystobacterineae</taxon>
        <taxon>Anaeromyxobacteraceae</taxon>
        <taxon>Anaeromyxobacter</taxon>
    </lineage>
</organism>
<name>A0A7I9VKR2_9BACT</name>
<protein>
    <submittedName>
        <fullName evidence="2">Uncharacterized protein</fullName>
    </submittedName>
</protein>
<keyword evidence="3" id="KW-1185">Reference proteome</keyword>
<gene>
    <name evidence="2" type="ORF">AMYX_17470</name>
</gene>